<protein>
    <submittedName>
        <fullName evidence="2">Uncharacterized protein</fullName>
    </submittedName>
</protein>
<feature type="transmembrane region" description="Helical" evidence="1">
    <location>
        <begin position="165"/>
        <end position="189"/>
    </location>
</feature>
<accession>A0ABQ4LK49</accession>
<organism evidence="2 3">
    <name type="scientific">Paenibacillus cineris</name>
    <dbReference type="NCBI Taxonomy" id="237530"/>
    <lineage>
        <taxon>Bacteria</taxon>
        <taxon>Bacillati</taxon>
        <taxon>Bacillota</taxon>
        <taxon>Bacilli</taxon>
        <taxon>Bacillales</taxon>
        <taxon>Paenibacillaceae</taxon>
        <taxon>Paenibacillus</taxon>
    </lineage>
</organism>
<feature type="transmembrane region" description="Helical" evidence="1">
    <location>
        <begin position="201"/>
        <end position="221"/>
    </location>
</feature>
<reference evidence="2 3" key="1">
    <citation type="submission" date="2021-03" db="EMBL/GenBank/DDBJ databases">
        <title>Antimicrobial resistance genes in bacteria isolated from Japanese honey, and their potential for conferring macrolide and lincosamide resistance in the American foulbrood pathogen Paenibacillus larvae.</title>
        <authorList>
            <person name="Okamoto M."/>
            <person name="Kumagai M."/>
            <person name="Kanamori H."/>
            <person name="Takamatsu D."/>
        </authorList>
    </citation>
    <scope>NUCLEOTIDE SEQUENCE [LARGE SCALE GENOMIC DNA]</scope>
    <source>
        <strain evidence="2 3">J21TS7</strain>
    </source>
</reference>
<feature type="transmembrane region" description="Helical" evidence="1">
    <location>
        <begin position="6"/>
        <end position="22"/>
    </location>
</feature>
<name>A0ABQ4LK49_9BACL</name>
<keyword evidence="3" id="KW-1185">Reference proteome</keyword>
<evidence type="ECO:0000313" key="3">
    <source>
        <dbReference type="Proteomes" id="UP000676601"/>
    </source>
</evidence>
<dbReference type="Proteomes" id="UP000676601">
    <property type="component" value="Unassembled WGS sequence"/>
</dbReference>
<dbReference type="RefSeq" id="WP_212985404.1">
    <property type="nucleotide sequence ID" value="NZ_BORU01000003.1"/>
</dbReference>
<sequence length="250" mass="29843">MKIWGIDLSVIIVALVTAYIGYQFNHRAKKREAFIKELTTSYNEIYSPMFEQLSIIINAEEKNEKLMMIDTFIQEYSGKDTKIRLIASSFILDYFHDLRKVYIKYQNEKNRVNELELLEKINGLYPMMEDEYWNAHDTIYEDHKQFISDTFNNPFLVMISSIFRIVYHFSVFVVWISCVILYFTIAHLIVPLDLVPKWWNITYAILLVISAILILSIMMMFKEILIKKNRRKSKISKNINEKLKKLFSIY</sequence>
<evidence type="ECO:0000256" key="1">
    <source>
        <dbReference type="SAM" id="Phobius"/>
    </source>
</evidence>
<proteinExistence type="predicted"/>
<comment type="caution">
    <text evidence="2">The sequence shown here is derived from an EMBL/GenBank/DDBJ whole genome shotgun (WGS) entry which is preliminary data.</text>
</comment>
<keyword evidence="1" id="KW-0472">Membrane</keyword>
<dbReference type="EMBL" id="BORU01000003">
    <property type="protein sequence ID" value="GIO56906.1"/>
    <property type="molecule type" value="Genomic_DNA"/>
</dbReference>
<keyword evidence="1" id="KW-1133">Transmembrane helix</keyword>
<evidence type="ECO:0000313" key="2">
    <source>
        <dbReference type="EMBL" id="GIO56906.1"/>
    </source>
</evidence>
<keyword evidence="1" id="KW-0812">Transmembrane</keyword>
<gene>
    <name evidence="2" type="ORF">J21TS7_52240</name>
</gene>